<feature type="coiled-coil region" evidence="1">
    <location>
        <begin position="732"/>
        <end position="789"/>
    </location>
</feature>
<dbReference type="InterPro" id="IPR027417">
    <property type="entry name" value="P-loop_NTPase"/>
</dbReference>
<evidence type="ECO:0000256" key="1">
    <source>
        <dbReference type="SAM" id="Coils"/>
    </source>
</evidence>
<sequence length="1047" mass="120741">MKIKSVDIVGFRAYAHPGDGFFDFTNENGEVSNFISIYAPNGFGKSSFYDAMEWAITNNISRFTRDSQRNINHSTSLYLNNSDSTQRILKNRYIDEDAPSYVAVVKNKGNGIKTYRRPVRRPALGQRDYTYDPARTDQTTKHLTDIFLSQDAIDAFLKEERPEQRYDRFMVDFGGAEEKYRSALFASIKASNKEIKFLNDAIKSLENDLEDPLLEFSIDKVNDIIDEINAAGSNFPKIDSTFSELKQAELRSMLVKRIIELENENASLKDKVKSIDLCIENLPRLEKLKNSRAKLLSDIENLRTNRRYLDELGKFKSNLIDIDNRLLQLLEEIKNIDKVINSYEEITKISEEILNGEARIKSIDSQLDIETASLKSHSLSIESIRQRRIELDIKLAGLLDSNKKTKSHYAEINILQSFISEIQSKIFDSERRLSIASALKHSLSNEFEKYSNLSLDKKAISDEEQSLLKPDPDFIINYHQYLKSKDDITIEIRRLDETAKDLDFKSSHLFELLDVVKSIIESSNTSNCPVCSARYESQAELLEKIHSNDSLNVALRSILNQKNVLEKRILEIDAFLDKGLEYLLSLKASIISDISKKISDNDEGIQKLTIELTSQNNELLLKADSLHKLQGAVRNLSESDYISYLNEELNSVNKEILSDNLILESEQKMISTSERNVSTYKIEKSNLLLHIESLKNTELYNIFVIQKEKYLLADIDTYKAFSIKYKELTELKDFINNEKLQTTNNIKHLEAKVYNDSLYSSESVVQEKLFSLTTELEQAQEYISRLESDTRLFVTDINDSNVEINKNLVKNRKANNAKHIEIEYILMRMNILAAQVDKALPFFKYIEKREEVNALLEKVDKIQRLVLSLDGELRAVEIKLKSRINNFFYTDLITSIYQKIDPHPFFKTVSFECVFPDDERPRLEVYLYEENSLQPISPALYFSSAQLNILSLSIFLAKALHIEHEGLPVKTILIDDPIHSMDSINVLSVIDLLRNISINFDRQIVLSTHDENFYELLKLKIPEDKFGSKFIRFKSFGIVHNDKRSID</sequence>
<protein>
    <submittedName>
        <fullName evidence="3">AAA family ATPase</fullName>
    </submittedName>
</protein>
<accession>A0A5U4SAE6</accession>
<dbReference type="Gene3D" id="3.40.50.300">
    <property type="entry name" value="P-loop containing nucleotide triphosphate hydrolases"/>
    <property type="match status" value="2"/>
</dbReference>
<dbReference type="EMBL" id="AAGOCO010000009">
    <property type="protein sequence ID" value="EBQ1674783.1"/>
    <property type="molecule type" value="Genomic_DNA"/>
</dbReference>
<dbReference type="SUPFAM" id="SSF52540">
    <property type="entry name" value="P-loop containing nucleoside triphosphate hydrolases"/>
    <property type="match status" value="1"/>
</dbReference>
<evidence type="ECO:0000259" key="2">
    <source>
        <dbReference type="Pfam" id="PF13476"/>
    </source>
</evidence>
<name>A0A5U4SAE6_SALER</name>
<evidence type="ECO:0000313" key="3">
    <source>
        <dbReference type="EMBL" id="EBQ1674783.1"/>
    </source>
</evidence>
<dbReference type="AlphaFoldDB" id="A0A5U4SAE6"/>
<feature type="coiled-coil region" evidence="1">
    <location>
        <begin position="251"/>
        <end position="346"/>
    </location>
</feature>
<reference evidence="3" key="1">
    <citation type="submission" date="2018-07" db="EMBL/GenBank/DDBJ databases">
        <authorList>
            <consortium name="GenomeTrakr network: Whole genome sequencing for foodborne pathogen traceback"/>
        </authorList>
    </citation>
    <scope>NUCLEOTIDE SEQUENCE</scope>
    <source>
        <strain evidence="3">CFSAN046216</strain>
    </source>
</reference>
<feature type="domain" description="Rad50/SbcC-type AAA" evidence="2">
    <location>
        <begin position="6"/>
        <end position="294"/>
    </location>
</feature>
<dbReference type="Pfam" id="PF13476">
    <property type="entry name" value="AAA_23"/>
    <property type="match status" value="1"/>
</dbReference>
<proteinExistence type="predicted"/>
<keyword evidence="1" id="KW-0175">Coiled coil</keyword>
<gene>
    <name evidence="3" type="ORF">A0212_13845</name>
</gene>
<organism evidence="3">
    <name type="scientific">Salmonella enterica</name>
    <name type="common">Salmonella choleraesuis</name>
    <dbReference type="NCBI Taxonomy" id="28901"/>
    <lineage>
        <taxon>Bacteria</taxon>
        <taxon>Pseudomonadati</taxon>
        <taxon>Pseudomonadota</taxon>
        <taxon>Gammaproteobacteria</taxon>
        <taxon>Enterobacterales</taxon>
        <taxon>Enterobacteriaceae</taxon>
        <taxon>Salmonella</taxon>
    </lineage>
</organism>
<dbReference type="PANTHER" id="PTHR32114">
    <property type="entry name" value="ABC TRANSPORTER ABCH.3"/>
    <property type="match status" value="1"/>
</dbReference>
<dbReference type="InterPro" id="IPR038729">
    <property type="entry name" value="Rad50/SbcC_AAA"/>
</dbReference>
<comment type="caution">
    <text evidence="3">The sequence shown here is derived from an EMBL/GenBank/DDBJ whole genome shotgun (WGS) entry which is preliminary data.</text>
</comment>
<dbReference type="PANTHER" id="PTHR32114:SF2">
    <property type="entry name" value="ABC TRANSPORTER ABCH.3"/>
    <property type="match status" value="1"/>
</dbReference>